<feature type="transmembrane region" description="Helical" evidence="1">
    <location>
        <begin position="106"/>
        <end position="125"/>
    </location>
</feature>
<accession>A0A2P8D8Z8</accession>
<dbReference type="AlphaFoldDB" id="A0A2P8D8Z8"/>
<feature type="transmembrane region" description="Helical" evidence="1">
    <location>
        <begin position="75"/>
        <end position="94"/>
    </location>
</feature>
<keyword evidence="1" id="KW-0812">Transmembrane</keyword>
<dbReference type="Proteomes" id="UP000240542">
    <property type="component" value="Unassembled WGS sequence"/>
</dbReference>
<dbReference type="OrthoDB" id="1524823at2"/>
<name>A0A2P8D8Z8_9ACTN</name>
<feature type="transmembrane region" description="Helical" evidence="1">
    <location>
        <begin position="6"/>
        <end position="27"/>
    </location>
</feature>
<evidence type="ECO:0000313" key="2">
    <source>
        <dbReference type="EMBL" id="PSK93694.1"/>
    </source>
</evidence>
<dbReference type="EMBL" id="PYGA01000016">
    <property type="protein sequence ID" value="PSK93694.1"/>
    <property type="molecule type" value="Genomic_DNA"/>
</dbReference>
<evidence type="ECO:0000313" key="3">
    <source>
        <dbReference type="Proteomes" id="UP000240542"/>
    </source>
</evidence>
<feature type="transmembrane region" description="Helical" evidence="1">
    <location>
        <begin position="48"/>
        <end position="69"/>
    </location>
</feature>
<keyword evidence="3" id="KW-1185">Reference proteome</keyword>
<organism evidence="2 3">
    <name type="scientific">Murinocardiopsis flavida</name>
    <dbReference type="NCBI Taxonomy" id="645275"/>
    <lineage>
        <taxon>Bacteria</taxon>
        <taxon>Bacillati</taxon>
        <taxon>Actinomycetota</taxon>
        <taxon>Actinomycetes</taxon>
        <taxon>Streptosporangiales</taxon>
        <taxon>Nocardiopsidaceae</taxon>
        <taxon>Murinocardiopsis</taxon>
    </lineage>
</organism>
<comment type="caution">
    <text evidence="2">The sequence shown here is derived from an EMBL/GenBank/DDBJ whole genome shotgun (WGS) entry which is preliminary data.</text>
</comment>
<proteinExistence type="predicted"/>
<protein>
    <submittedName>
        <fullName evidence="2">Uncharacterized protein</fullName>
    </submittedName>
</protein>
<keyword evidence="1" id="KW-1133">Transmembrane helix</keyword>
<keyword evidence="1" id="KW-0472">Membrane</keyword>
<evidence type="ECO:0000256" key="1">
    <source>
        <dbReference type="SAM" id="Phobius"/>
    </source>
</evidence>
<gene>
    <name evidence="2" type="ORF">CLV63_116101</name>
</gene>
<reference evidence="2 3" key="1">
    <citation type="submission" date="2018-03" db="EMBL/GenBank/DDBJ databases">
        <title>Genomic Encyclopedia of Archaeal and Bacterial Type Strains, Phase II (KMG-II): from individual species to whole genera.</title>
        <authorList>
            <person name="Goeker M."/>
        </authorList>
    </citation>
    <scope>NUCLEOTIDE SEQUENCE [LARGE SCALE GENOMIC DNA]</scope>
    <source>
        <strain evidence="2 3">DSM 45312</strain>
    </source>
</reference>
<sequence length="128" mass="13176">MTTAAIAVALAVLIGLAVMQVLIIAGRPVGEYAWGGQHRVATPRLRRAAAAAIVLYVGFALLLMSRAGVLPGGSTGVIVVATWVLFAYCAVAIVPNSISRSRRERLVQTPVSIVLAFSVLVIAAAPGA</sequence>
<dbReference type="RefSeq" id="WP_106584962.1">
    <property type="nucleotide sequence ID" value="NZ_PYGA01000016.1"/>
</dbReference>